<name>A0A1C5A6Y0_9ACTN</name>
<reference evidence="2" key="1">
    <citation type="submission" date="2016-06" db="EMBL/GenBank/DDBJ databases">
        <authorList>
            <person name="Varghese N."/>
            <person name="Submissions Spin"/>
        </authorList>
    </citation>
    <scope>NUCLEOTIDE SEQUENCE [LARGE SCALE GENOMIC DNA]</scope>
    <source>
        <strain evidence="2">DSM 44100</strain>
    </source>
</reference>
<keyword evidence="2" id="KW-1185">Reference proteome</keyword>
<dbReference type="RefSeq" id="WP_176739105.1">
    <property type="nucleotide sequence ID" value="NZ_FMCU01000014.1"/>
</dbReference>
<dbReference type="Proteomes" id="UP000198797">
    <property type="component" value="Unassembled WGS sequence"/>
</dbReference>
<sequence length="58" mass="6986">MTAHRELPLLVLLAWECLDQHRRGRCGKCAETGFCPLVEAARGRIRQWRRFRHVWGWR</sequence>
<dbReference type="AlphaFoldDB" id="A0A1C5A6Y0"/>
<dbReference type="STRING" id="121616.GA0070216_11486"/>
<organism evidence="1 2">
    <name type="scientific">Micromonospora matsumotoense</name>
    <dbReference type="NCBI Taxonomy" id="121616"/>
    <lineage>
        <taxon>Bacteria</taxon>
        <taxon>Bacillati</taxon>
        <taxon>Actinomycetota</taxon>
        <taxon>Actinomycetes</taxon>
        <taxon>Micromonosporales</taxon>
        <taxon>Micromonosporaceae</taxon>
        <taxon>Micromonospora</taxon>
    </lineage>
</organism>
<gene>
    <name evidence="1" type="ORF">GA0070216_11486</name>
</gene>
<dbReference type="EMBL" id="FMCU01000014">
    <property type="protein sequence ID" value="SCF41003.1"/>
    <property type="molecule type" value="Genomic_DNA"/>
</dbReference>
<accession>A0A1C5A6Y0</accession>
<evidence type="ECO:0000313" key="1">
    <source>
        <dbReference type="EMBL" id="SCF41003.1"/>
    </source>
</evidence>
<evidence type="ECO:0000313" key="2">
    <source>
        <dbReference type="Proteomes" id="UP000198797"/>
    </source>
</evidence>
<proteinExistence type="predicted"/>
<protein>
    <submittedName>
        <fullName evidence="1">Uncharacterized protein</fullName>
    </submittedName>
</protein>